<reference evidence="1 2" key="1">
    <citation type="submission" date="2015-04" db="EMBL/GenBank/DDBJ databases">
        <authorList>
            <person name="Syromyatnikov M.Y."/>
            <person name="Popov V.N."/>
        </authorList>
    </citation>
    <scope>NUCLEOTIDE SEQUENCE [LARGE SCALE GENOMIC DNA]</scope>
</reference>
<dbReference type="AlphaFoldDB" id="A0A1J1I3V0"/>
<proteinExistence type="predicted"/>
<gene>
    <name evidence="1" type="ORF">CLUMA_CG007791</name>
</gene>
<protein>
    <submittedName>
        <fullName evidence="1">CLUMA_CG007791, isoform A</fullName>
    </submittedName>
</protein>
<keyword evidence="2" id="KW-1185">Reference proteome</keyword>
<accession>A0A1J1I3V0</accession>
<name>A0A1J1I3V0_9DIPT</name>
<evidence type="ECO:0000313" key="1">
    <source>
        <dbReference type="EMBL" id="CRK94276.1"/>
    </source>
</evidence>
<evidence type="ECO:0000313" key="2">
    <source>
        <dbReference type="Proteomes" id="UP000183832"/>
    </source>
</evidence>
<sequence>MIKEPEKKAASLGKKMKLFFINRGKIIVLDKRKKLFCVGKRFTQTSDEKSFNRISHNAAWGTHSQQSLPGQLLREEGAQCCGLISLDVVRVVVVIKINN</sequence>
<dbReference type="EMBL" id="CVRI01000038">
    <property type="protein sequence ID" value="CRK94276.1"/>
    <property type="molecule type" value="Genomic_DNA"/>
</dbReference>
<dbReference type="Proteomes" id="UP000183832">
    <property type="component" value="Unassembled WGS sequence"/>
</dbReference>
<organism evidence="1 2">
    <name type="scientific">Clunio marinus</name>
    <dbReference type="NCBI Taxonomy" id="568069"/>
    <lineage>
        <taxon>Eukaryota</taxon>
        <taxon>Metazoa</taxon>
        <taxon>Ecdysozoa</taxon>
        <taxon>Arthropoda</taxon>
        <taxon>Hexapoda</taxon>
        <taxon>Insecta</taxon>
        <taxon>Pterygota</taxon>
        <taxon>Neoptera</taxon>
        <taxon>Endopterygota</taxon>
        <taxon>Diptera</taxon>
        <taxon>Nematocera</taxon>
        <taxon>Chironomoidea</taxon>
        <taxon>Chironomidae</taxon>
        <taxon>Clunio</taxon>
    </lineage>
</organism>